<keyword evidence="11 12" id="KW-0472">Membrane</keyword>
<feature type="transmembrane region" description="Helical" evidence="12">
    <location>
        <begin position="438"/>
        <end position="458"/>
    </location>
</feature>
<dbReference type="GO" id="GO:0006506">
    <property type="term" value="P:GPI anchor biosynthetic process"/>
    <property type="evidence" value="ECO:0007669"/>
    <property type="project" value="UniProtKB-UniPathway"/>
</dbReference>
<dbReference type="EC" id="2.4.1.-" evidence="12"/>
<evidence type="ECO:0000256" key="10">
    <source>
        <dbReference type="ARBA" id="ARBA00022989"/>
    </source>
</evidence>
<feature type="transmembrane region" description="Helical" evidence="12">
    <location>
        <begin position="262"/>
        <end position="284"/>
    </location>
</feature>
<dbReference type="GO" id="GO:0004376">
    <property type="term" value="F:GPI mannosyltransferase activity"/>
    <property type="evidence" value="ECO:0007669"/>
    <property type="project" value="InterPro"/>
</dbReference>
<dbReference type="GO" id="GO:0031501">
    <property type="term" value="C:mannosyltransferase complex"/>
    <property type="evidence" value="ECO:0007669"/>
    <property type="project" value="TreeGrafter"/>
</dbReference>
<evidence type="ECO:0000256" key="12">
    <source>
        <dbReference type="RuleBase" id="RU363112"/>
    </source>
</evidence>
<comment type="pathway">
    <text evidence="2 12">Glycolipid biosynthesis; glycosylphosphatidylinositol-anchor biosynthesis.</text>
</comment>
<evidence type="ECO:0000256" key="9">
    <source>
        <dbReference type="ARBA" id="ARBA00022824"/>
    </source>
</evidence>
<comment type="caution">
    <text evidence="12">Lacks conserved residue(s) required for the propagation of feature annotation.</text>
</comment>
<keyword evidence="14" id="KW-1185">Reference proteome</keyword>
<dbReference type="InterPro" id="IPR007315">
    <property type="entry name" value="PIG-V/Gpi18"/>
</dbReference>
<evidence type="ECO:0000256" key="11">
    <source>
        <dbReference type="ARBA" id="ARBA00023136"/>
    </source>
</evidence>
<comment type="similarity">
    <text evidence="3 12">Belongs to the PIGV family.</text>
</comment>
<evidence type="ECO:0000256" key="5">
    <source>
        <dbReference type="ARBA" id="ARBA00022502"/>
    </source>
</evidence>
<evidence type="ECO:0000313" key="13">
    <source>
        <dbReference type="EMBL" id="KAF2866932.1"/>
    </source>
</evidence>
<dbReference type="Pfam" id="PF04188">
    <property type="entry name" value="Mannosyl_trans2"/>
    <property type="match status" value="1"/>
</dbReference>
<keyword evidence="7 12" id="KW-0808">Transferase</keyword>
<proteinExistence type="inferred from homology"/>
<dbReference type="EMBL" id="JAADJZ010000025">
    <property type="protein sequence ID" value="KAF2866932.1"/>
    <property type="molecule type" value="Genomic_DNA"/>
</dbReference>
<comment type="caution">
    <text evidence="13">The sequence shown here is derived from an EMBL/GenBank/DDBJ whole genome shotgun (WGS) entry which is preliminary data.</text>
</comment>
<evidence type="ECO:0000313" key="14">
    <source>
        <dbReference type="Proteomes" id="UP000481861"/>
    </source>
</evidence>
<organism evidence="13 14">
    <name type="scientific">Massariosphaeria phaeospora</name>
    <dbReference type="NCBI Taxonomy" id="100035"/>
    <lineage>
        <taxon>Eukaryota</taxon>
        <taxon>Fungi</taxon>
        <taxon>Dikarya</taxon>
        <taxon>Ascomycota</taxon>
        <taxon>Pezizomycotina</taxon>
        <taxon>Dothideomycetes</taxon>
        <taxon>Pleosporomycetidae</taxon>
        <taxon>Pleosporales</taxon>
        <taxon>Pleosporales incertae sedis</taxon>
        <taxon>Massariosphaeria</taxon>
    </lineage>
</organism>
<comment type="function">
    <text evidence="12">Mannosyltransferase involved in glycosylphosphatidylinositol-anchor biosynthesis.</text>
</comment>
<evidence type="ECO:0000256" key="8">
    <source>
        <dbReference type="ARBA" id="ARBA00022692"/>
    </source>
</evidence>
<keyword evidence="6 12" id="KW-0328">Glycosyltransferase</keyword>
<keyword evidence="5 12" id="KW-0337">GPI-anchor biosynthesis</keyword>
<dbReference type="Proteomes" id="UP000481861">
    <property type="component" value="Unassembled WGS sequence"/>
</dbReference>
<keyword evidence="9 12" id="KW-0256">Endoplasmic reticulum</keyword>
<evidence type="ECO:0000256" key="4">
    <source>
        <dbReference type="ARBA" id="ARBA00013795"/>
    </source>
</evidence>
<dbReference type="UniPathway" id="UPA00196"/>
<protein>
    <recommendedName>
        <fullName evidence="4 12">GPI mannosyltransferase 2</fullName>
        <ecNumber evidence="12">2.4.1.-</ecNumber>
    </recommendedName>
</protein>
<gene>
    <name evidence="13" type="ORF">BDV95DRAFT_583218</name>
</gene>
<dbReference type="GO" id="GO:0000009">
    <property type="term" value="F:alpha-1,6-mannosyltransferase activity"/>
    <property type="evidence" value="ECO:0007669"/>
    <property type="project" value="InterPro"/>
</dbReference>
<feature type="transmembrane region" description="Helical" evidence="12">
    <location>
        <begin position="324"/>
        <end position="344"/>
    </location>
</feature>
<reference evidence="13 14" key="1">
    <citation type="submission" date="2020-01" db="EMBL/GenBank/DDBJ databases">
        <authorList>
            <consortium name="DOE Joint Genome Institute"/>
            <person name="Haridas S."/>
            <person name="Albert R."/>
            <person name="Binder M."/>
            <person name="Bloem J."/>
            <person name="Labutti K."/>
            <person name="Salamov A."/>
            <person name="Andreopoulos B."/>
            <person name="Baker S.E."/>
            <person name="Barry K."/>
            <person name="Bills G."/>
            <person name="Bluhm B.H."/>
            <person name="Cannon C."/>
            <person name="Castanera R."/>
            <person name="Culley D.E."/>
            <person name="Daum C."/>
            <person name="Ezra D."/>
            <person name="Gonzalez J.B."/>
            <person name="Henrissat B."/>
            <person name="Kuo A."/>
            <person name="Liang C."/>
            <person name="Lipzen A."/>
            <person name="Lutzoni F."/>
            <person name="Magnuson J."/>
            <person name="Mondo S."/>
            <person name="Nolan M."/>
            <person name="Ohm R."/>
            <person name="Pangilinan J."/>
            <person name="Park H.-J.H."/>
            <person name="Ramirez L."/>
            <person name="Alfaro M."/>
            <person name="Sun H."/>
            <person name="Tritt A."/>
            <person name="Yoshinaga Y."/>
            <person name="Zwiers L.-H.L."/>
            <person name="Turgeon B.G."/>
            <person name="Goodwin S.B."/>
            <person name="Spatafora J.W."/>
            <person name="Crous P.W."/>
            <person name="Grigoriev I.V."/>
        </authorList>
    </citation>
    <scope>NUCLEOTIDE SEQUENCE [LARGE SCALE GENOMIC DNA]</scope>
    <source>
        <strain evidence="13 14">CBS 611.86</strain>
    </source>
</reference>
<accession>A0A7C8I368</accession>
<comment type="subcellular location">
    <subcellularLocation>
        <location evidence="1 12">Endoplasmic reticulum membrane</location>
        <topology evidence="1 12">Multi-pass membrane protein</topology>
    </subcellularLocation>
</comment>
<dbReference type="AlphaFoldDB" id="A0A7C8I368"/>
<feature type="transmembrane region" description="Helical" evidence="12">
    <location>
        <begin position="156"/>
        <end position="174"/>
    </location>
</feature>
<dbReference type="PANTHER" id="PTHR12468:SF2">
    <property type="entry name" value="GPI MANNOSYLTRANSFERASE 2"/>
    <property type="match status" value="1"/>
</dbReference>
<dbReference type="PANTHER" id="PTHR12468">
    <property type="entry name" value="GPI MANNOSYLTRANSFERASE 2"/>
    <property type="match status" value="1"/>
</dbReference>
<dbReference type="OrthoDB" id="10252502at2759"/>
<evidence type="ECO:0000256" key="7">
    <source>
        <dbReference type="ARBA" id="ARBA00022679"/>
    </source>
</evidence>
<feature type="transmembrane region" description="Helical" evidence="12">
    <location>
        <begin position="121"/>
        <end position="144"/>
    </location>
</feature>
<dbReference type="GO" id="GO:0005789">
    <property type="term" value="C:endoplasmic reticulum membrane"/>
    <property type="evidence" value="ECO:0007669"/>
    <property type="project" value="UniProtKB-SubCell"/>
</dbReference>
<name>A0A7C8I368_9PLEO</name>
<evidence type="ECO:0000256" key="2">
    <source>
        <dbReference type="ARBA" id="ARBA00004687"/>
    </source>
</evidence>
<evidence type="ECO:0000256" key="6">
    <source>
        <dbReference type="ARBA" id="ARBA00022676"/>
    </source>
</evidence>
<keyword evidence="10 12" id="KW-1133">Transmembrane helix</keyword>
<keyword evidence="8 12" id="KW-0812">Transmembrane</keyword>
<feature type="transmembrane region" description="Helical" evidence="12">
    <location>
        <begin position="12"/>
        <end position="34"/>
    </location>
</feature>
<sequence length="461" mass="51966">MSNVSLRLPRNLVARLVVVFVAWKAALLLLAAFAPGPGYDTSGLILSSDSTHRHADFQSWALPSRLMLKLLRWDALYFVKAAQRGYHYEQEWAFSWANSRILHVAGQCLGRYSTLLPLHHYVWAGIAVSHLCHLISVLILFRLLNVIMGHQQHSPIPFIASILHILSPAALFLSAPYTEALFSMANFAGMLHYALARSTARASKTWSIYQDAYMLSSGALFGFATLIRSNGLLSGLIFLYDAASLIPRIWSMQISRHEARRLLVTCFAGLLIAVGFVAPQYLAYEQYCVTGSPSPHLRPWCHKSIPSVYSWVQSNYWNVGFLRYWTLPNLPLFLVAAPMLWLLFESSVTVLRYPTSHLHIPRTIPAADTQDLDTELCILPQLALPQLVLAIAAVTNFHVQIINRLSSGYPIWYFVIAQRMVKSHAIQNDGKKERLLQWTVRGMIMYAMIQGMLFANFLPPA</sequence>
<evidence type="ECO:0000256" key="3">
    <source>
        <dbReference type="ARBA" id="ARBA00008698"/>
    </source>
</evidence>
<evidence type="ECO:0000256" key="1">
    <source>
        <dbReference type="ARBA" id="ARBA00004477"/>
    </source>
</evidence>